<dbReference type="Proteomes" id="UP000887013">
    <property type="component" value="Unassembled WGS sequence"/>
</dbReference>
<name>A0A8X6NGY3_NEPPI</name>
<sequence length="113" mass="12463">MTHPQHTESLTITFFQPTKFIVCGNVTIVVISKVLESAVKIELFVTICVRDANNHGLRAASAPWISAVSNMSPLLCFDCSSVVQQVNLHGMPWAILKAHGWMPTAYVMQSMFA</sequence>
<organism evidence="1 2">
    <name type="scientific">Nephila pilipes</name>
    <name type="common">Giant wood spider</name>
    <name type="synonym">Nephila maculata</name>
    <dbReference type="NCBI Taxonomy" id="299642"/>
    <lineage>
        <taxon>Eukaryota</taxon>
        <taxon>Metazoa</taxon>
        <taxon>Ecdysozoa</taxon>
        <taxon>Arthropoda</taxon>
        <taxon>Chelicerata</taxon>
        <taxon>Arachnida</taxon>
        <taxon>Araneae</taxon>
        <taxon>Araneomorphae</taxon>
        <taxon>Entelegynae</taxon>
        <taxon>Araneoidea</taxon>
        <taxon>Nephilidae</taxon>
        <taxon>Nephila</taxon>
    </lineage>
</organism>
<evidence type="ECO:0000313" key="1">
    <source>
        <dbReference type="EMBL" id="GFT12602.1"/>
    </source>
</evidence>
<comment type="caution">
    <text evidence="1">The sequence shown here is derived from an EMBL/GenBank/DDBJ whole genome shotgun (WGS) entry which is preliminary data.</text>
</comment>
<accession>A0A8X6NGY3</accession>
<evidence type="ECO:0000313" key="2">
    <source>
        <dbReference type="Proteomes" id="UP000887013"/>
    </source>
</evidence>
<keyword evidence="2" id="KW-1185">Reference proteome</keyword>
<proteinExistence type="predicted"/>
<dbReference type="AlphaFoldDB" id="A0A8X6NGY3"/>
<protein>
    <submittedName>
        <fullName evidence="1">Uncharacterized protein</fullName>
    </submittedName>
</protein>
<dbReference type="EMBL" id="BMAW01009206">
    <property type="protein sequence ID" value="GFT12602.1"/>
    <property type="molecule type" value="Genomic_DNA"/>
</dbReference>
<gene>
    <name evidence="1" type="ORF">NPIL_356681</name>
</gene>
<reference evidence="1" key="1">
    <citation type="submission" date="2020-08" db="EMBL/GenBank/DDBJ databases">
        <title>Multicomponent nature underlies the extraordinary mechanical properties of spider dragline silk.</title>
        <authorList>
            <person name="Kono N."/>
            <person name="Nakamura H."/>
            <person name="Mori M."/>
            <person name="Yoshida Y."/>
            <person name="Ohtoshi R."/>
            <person name="Malay A.D."/>
            <person name="Moran D.A.P."/>
            <person name="Tomita M."/>
            <person name="Numata K."/>
            <person name="Arakawa K."/>
        </authorList>
    </citation>
    <scope>NUCLEOTIDE SEQUENCE</scope>
</reference>